<name>A0A4R8I9T3_9FLAO</name>
<dbReference type="PANTHER" id="PTHR42852">
    <property type="entry name" value="THIOL:DISULFIDE INTERCHANGE PROTEIN DSBE"/>
    <property type="match status" value="1"/>
</dbReference>
<keyword evidence="3" id="KW-1015">Disulfide bond</keyword>
<dbReference type="GO" id="GO:0017004">
    <property type="term" value="P:cytochrome complex assembly"/>
    <property type="evidence" value="ECO:0007669"/>
    <property type="project" value="UniProtKB-KW"/>
</dbReference>
<dbReference type="InterPro" id="IPR050553">
    <property type="entry name" value="Thioredoxin_ResA/DsbE_sf"/>
</dbReference>
<dbReference type="SUPFAM" id="SSF52833">
    <property type="entry name" value="Thioredoxin-like"/>
    <property type="match status" value="1"/>
</dbReference>
<dbReference type="EMBL" id="SOEO01000002">
    <property type="protein sequence ID" value="TDX84021.1"/>
    <property type="molecule type" value="Genomic_DNA"/>
</dbReference>
<accession>A0A4R8I9T3</accession>
<organism evidence="6 7">
    <name type="scientific">Epilithonimonas xixisoli</name>
    <dbReference type="NCBI Taxonomy" id="1476462"/>
    <lineage>
        <taxon>Bacteria</taxon>
        <taxon>Pseudomonadati</taxon>
        <taxon>Bacteroidota</taxon>
        <taxon>Flavobacteriia</taxon>
        <taxon>Flavobacteriales</taxon>
        <taxon>Weeksellaceae</taxon>
        <taxon>Chryseobacterium group</taxon>
        <taxon>Epilithonimonas</taxon>
    </lineage>
</organism>
<dbReference type="InterPro" id="IPR013766">
    <property type="entry name" value="Thioredoxin_domain"/>
</dbReference>
<reference evidence="6 7" key="1">
    <citation type="submission" date="2019-03" db="EMBL/GenBank/DDBJ databases">
        <title>Genomic Encyclopedia of Type Strains, Phase III (KMG-III): the genomes of soil and plant-associated and newly described type strains.</title>
        <authorList>
            <person name="Whitman W."/>
        </authorList>
    </citation>
    <scope>NUCLEOTIDE SEQUENCE [LARGE SCALE GENOMIC DNA]</scope>
    <source>
        <strain evidence="6 7">CGMCC 1.12802</strain>
    </source>
</reference>
<evidence type="ECO:0000313" key="6">
    <source>
        <dbReference type="EMBL" id="TDX84021.1"/>
    </source>
</evidence>
<dbReference type="GO" id="GO:0016853">
    <property type="term" value="F:isomerase activity"/>
    <property type="evidence" value="ECO:0007669"/>
    <property type="project" value="UniProtKB-KW"/>
</dbReference>
<proteinExistence type="predicted"/>
<evidence type="ECO:0000313" key="7">
    <source>
        <dbReference type="Proteomes" id="UP000295313"/>
    </source>
</evidence>
<evidence type="ECO:0000256" key="2">
    <source>
        <dbReference type="ARBA" id="ARBA00022748"/>
    </source>
</evidence>
<keyword evidence="7" id="KW-1185">Reference proteome</keyword>
<evidence type="ECO:0000256" key="3">
    <source>
        <dbReference type="ARBA" id="ARBA00023157"/>
    </source>
</evidence>
<comment type="subcellular location">
    <subcellularLocation>
        <location evidence="1">Cell envelope</location>
    </subcellularLocation>
</comment>
<feature type="domain" description="Thioredoxin" evidence="5">
    <location>
        <begin position="34"/>
        <end position="178"/>
    </location>
</feature>
<evidence type="ECO:0000259" key="5">
    <source>
        <dbReference type="PROSITE" id="PS51352"/>
    </source>
</evidence>
<dbReference type="InterPro" id="IPR036249">
    <property type="entry name" value="Thioredoxin-like_sf"/>
</dbReference>
<protein>
    <submittedName>
        <fullName evidence="6">Thiol-disulfide isomerase/thioredoxin</fullName>
    </submittedName>
</protein>
<gene>
    <name evidence="6" type="ORF">B0I22_1611</name>
</gene>
<dbReference type="InterPro" id="IPR012336">
    <property type="entry name" value="Thioredoxin-like_fold"/>
</dbReference>
<keyword evidence="6" id="KW-0413">Isomerase</keyword>
<dbReference type="Pfam" id="PF13905">
    <property type="entry name" value="Thioredoxin_8"/>
    <property type="match status" value="1"/>
</dbReference>
<keyword evidence="4" id="KW-0676">Redox-active center</keyword>
<dbReference type="PROSITE" id="PS51352">
    <property type="entry name" value="THIOREDOXIN_2"/>
    <property type="match status" value="1"/>
</dbReference>
<dbReference type="Gene3D" id="3.40.30.10">
    <property type="entry name" value="Glutaredoxin"/>
    <property type="match status" value="1"/>
</dbReference>
<dbReference type="GO" id="GO:0030313">
    <property type="term" value="C:cell envelope"/>
    <property type="evidence" value="ECO:0007669"/>
    <property type="project" value="UniProtKB-SubCell"/>
</dbReference>
<evidence type="ECO:0000256" key="1">
    <source>
        <dbReference type="ARBA" id="ARBA00004196"/>
    </source>
</evidence>
<dbReference type="AlphaFoldDB" id="A0A4R8I9T3"/>
<dbReference type="PANTHER" id="PTHR42852:SF6">
    <property type="entry name" value="THIOL:DISULFIDE INTERCHANGE PROTEIN DSBE"/>
    <property type="match status" value="1"/>
</dbReference>
<keyword evidence="2" id="KW-0201">Cytochrome c-type biogenesis</keyword>
<comment type="caution">
    <text evidence="6">The sequence shown here is derived from an EMBL/GenBank/DDBJ whole genome shotgun (WGS) entry which is preliminary data.</text>
</comment>
<dbReference type="Proteomes" id="UP000295313">
    <property type="component" value="Unassembled WGS sequence"/>
</dbReference>
<sequence>MFVKILIMKRILVYTLLLVFQFGFSQQVPKVLKTKFSKEALAQKLQDENGNEISINEILKLHKDKILVIDFWAGWCKDCLKAFPKAKELEEKNPDVNFVFLSLERSKEGFLKSLDRFEMTEKENYWFSSGWKNDFNNYVDLNWIPRFIVVDQKSDIAKYYAISPEDPEIQTTIDKLTK</sequence>
<evidence type="ECO:0000256" key="4">
    <source>
        <dbReference type="ARBA" id="ARBA00023284"/>
    </source>
</evidence>